<reference evidence="1" key="1">
    <citation type="submission" date="2019-04" db="EMBL/GenBank/DDBJ databases">
        <title>Microbes associate with the intestines of laboratory mice.</title>
        <authorList>
            <person name="Navarre W."/>
            <person name="Wong E."/>
            <person name="Huang K."/>
            <person name="Tropini C."/>
            <person name="Ng K."/>
            <person name="Yu B."/>
        </authorList>
    </citation>
    <scope>NUCLEOTIDE SEQUENCE</scope>
    <source>
        <strain evidence="1">NM01_1-7b</strain>
    </source>
</reference>
<evidence type="ECO:0000313" key="2">
    <source>
        <dbReference type="Proteomes" id="UP000304953"/>
    </source>
</evidence>
<organism evidence="1 2">
    <name type="scientific">Petralouisia muris</name>
    <dbReference type="NCBI Taxonomy" id="3032872"/>
    <lineage>
        <taxon>Bacteria</taxon>
        <taxon>Bacillati</taxon>
        <taxon>Bacillota</taxon>
        <taxon>Clostridia</taxon>
        <taxon>Lachnospirales</taxon>
        <taxon>Lachnospiraceae</taxon>
        <taxon>Petralouisia</taxon>
    </lineage>
</organism>
<protein>
    <submittedName>
        <fullName evidence="1">Ferrous iron transport protein B</fullName>
    </submittedName>
</protein>
<gene>
    <name evidence="1" type="primary">feoB</name>
    <name evidence="1" type="ORF">E5329_23170</name>
</gene>
<evidence type="ECO:0000313" key="1">
    <source>
        <dbReference type="EMBL" id="TGY91039.1"/>
    </source>
</evidence>
<dbReference type="Proteomes" id="UP000304953">
    <property type="component" value="Unassembled WGS sequence"/>
</dbReference>
<proteinExistence type="predicted"/>
<name>A0AC61RQ09_9FIRM</name>
<accession>A0AC61RQ09</accession>
<sequence length="679" mass="75803">MSENITIGFIGNPNCGKTTLFNAYTGANLKVANWPGVTVEKVEGAVKDHDLNIHLVDLPGTYSLTSYTMEEQVSRQFILSDDVDVIIDVADASALERNLYLTLQLLELGKPVVLALNMMDIVEKRGMEIDTHRLPEMLGIPVIPVSARKRTGLDVLLHVAAHHKDCTDTDCLIHHHTYKSKHKHDHHAEYAMVYSDAIEDKIDLIIGALKRKYPKLTNYRWYAIKLLEQDKEITERYPVNLPEVIDRNYESDIINEKYDFIQEVVREVLVNKDRQDALTEKADRALTHRFWGIPIFLGVMAVVFFLTFTIGDWLKGYFEWGIENVSVLLGNGLESAGVNEVVCSLLIDGIVAGVGGILTFLPNIFILFLALAFLEDSGYMARVAYIMEGIMSKLGLSGRAFIPMILGFGCTVPAIMASRTLENRHDRFKVMLITPFMSCSARLPIYILFAEMFFKERAMVVAYSMYMISLVVAILVAAVIHLIDRKKSENYLLIELPEYKVPSSRTMAIYVWEKIKDYLTKAGTTIFIASIAMWFILNFGLHGYTTEMSDSFGAVIGHYLVPFFEPIGLGFWQIAVALIAGVSAKEVVVSSCAVLFGVPNINSGAGMDTLVGILGNVGFGQLNAFCLMVFCLLYIPCAAALATIRKEAGSTRWMMLSALFQLVVAWGVTFIVYHVGLMV</sequence>
<dbReference type="EMBL" id="SRYA01000073">
    <property type="protein sequence ID" value="TGY91039.1"/>
    <property type="molecule type" value="Genomic_DNA"/>
</dbReference>
<keyword evidence="2" id="KW-1185">Reference proteome</keyword>
<comment type="caution">
    <text evidence="1">The sequence shown here is derived from an EMBL/GenBank/DDBJ whole genome shotgun (WGS) entry which is preliminary data.</text>
</comment>